<dbReference type="Gene3D" id="1.10.10.1400">
    <property type="entry name" value="Terminase, small subunit, N-terminal DNA-binding domain, HTH motif"/>
    <property type="match status" value="1"/>
</dbReference>
<dbReference type="Pfam" id="PF03592">
    <property type="entry name" value="Terminase_2"/>
    <property type="match status" value="1"/>
</dbReference>
<dbReference type="KEGG" id="hdn:Hden_0154"/>
<dbReference type="AlphaFoldDB" id="D8JQ60"/>
<organism evidence="2 3">
    <name type="scientific">Hyphomicrobium denitrificans (strain ATCC 51888 / DSM 1869 / NCIMB 11706 / TK 0415)</name>
    <dbReference type="NCBI Taxonomy" id="582899"/>
    <lineage>
        <taxon>Bacteria</taxon>
        <taxon>Pseudomonadati</taxon>
        <taxon>Pseudomonadota</taxon>
        <taxon>Alphaproteobacteria</taxon>
        <taxon>Hyphomicrobiales</taxon>
        <taxon>Hyphomicrobiaceae</taxon>
        <taxon>Hyphomicrobium</taxon>
    </lineage>
</organism>
<evidence type="ECO:0000313" key="2">
    <source>
        <dbReference type="EMBL" id="ADJ21981.1"/>
    </source>
</evidence>
<proteinExistence type="predicted"/>
<evidence type="ECO:0000313" key="3">
    <source>
        <dbReference type="Proteomes" id="UP000002033"/>
    </source>
</evidence>
<sequence>MMLDPARERFVQEYHATGNASEAFRRAKPAAVNWKDTTVHPRASKMLAEDKVQTRLHELQAEAREKHNVTIESLTIELEEARNLAKQEGQASAAVSATMGKAKLHGLVVDKNELTGKDGAPLVPVLNVSLSRNQP</sequence>
<dbReference type="STRING" id="582899.Hden_0154"/>
<gene>
    <name evidence="2" type="ordered locus">Hden_0154</name>
</gene>
<dbReference type="InterPro" id="IPR038713">
    <property type="entry name" value="Terminase_Gp1_N_sf"/>
</dbReference>
<dbReference type="InterPro" id="IPR005335">
    <property type="entry name" value="Terminase_ssu"/>
</dbReference>
<evidence type="ECO:0000256" key="1">
    <source>
        <dbReference type="SAM" id="Coils"/>
    </source>
</evidence>
<dbReference type="HOGENOM" id="CLU_064914_7_0_5"/>
<dbReference type="OrthoDB" id="9813753at2"/>
<dbReference type="EMBL" id="CP002083">
    <property type="protein sequence ID" value="ADJ21981.1"/>
    <property type="molecule type" value="Genomic_DNA"/>
</dbReference>
<dbReference type="Proteomes" id="UP000002033">
    <property type="component" value="Chromosome"/>
</dbReference>
<accession>D8JQ60</accession>
<dbReference type="GO" id="GO:0051276">
    <property type="term" value="P:chromosome organization"/>
    <property type="evidence" value="ECO:0007669"/>
    <property type="project" value="InterPro"/>
</dbReference>
<keyword evidence="3" id="KW-1185">Reference proteome</keyword>
<dbReference type="eggNOG" id="COG3728">
    <property type="taxonomic scope" value="Bacteria"/>
</dbReference>
<name>D8JQ60_HYPDA</name>
<reference evidence="3" key="1">
    <citation type="journal article" date="2011" name="J. Bacteriol.">
        <title>Genome sequences of eight morphologically diverse alphaproteobacteria.</title>
        <authorList>
            <consortium name="US DOE Joint Genome Institute"/>
            <person name="Brown P.J."/>
            <person name="Kysela D.T."/>
            <person name="Buechlein A."/>
            <person name="Hemmerich C."/>
            <person name="Brun Y.V."/>
        </authorList>
    </citation>
    <scope>NUCLEOTIDE SEQUENCE [LARGE SCALE GENOMIC DNA]</scope>
    <source>
        <strain evidence="3">ATCC 51888 / DSM 1869 / NCIB 11706 / TK 0415</strain>
    </source>
</reference>
<protein>
    <submittedName>
        <fullName evidence="2">Phage small subunit terminase</fullName>
    </submittedName>
</protein>
<keyword evidence="1" id="KW-0175">Coiled coil</keyword>
<feature type="coiled-coil region" evidence="1">
    <location>
        <begin position="64"/>
        <end position="91"/>
    </location>
</feature>
<dbReference type="RefSeq" id="WP_013214200.1">
    <property type="nucleotide sequence ID" value="NC_014313.1"/>
</dbReference>